<evidence type="ECO:0000313" key="2">
    <source>
        <dbReference type="EMBL" id="CAI5714895.1"/>
    </source>
</evidence>
<dbReference type="InterPro" id="IPR036397">
    <property type="entry name" value="RNaseH_sf"/>
</dbReference>
<evidence type="ECO:0000313" key="3">
    <source>
        <dbReference type="Proteomes" id="UP001159659"/>
    </source>
</evidence>
<dbReference type="InterPro" id="IPR001584">
    <property type="entry name" value="Integrase_cat-core"/>
</dbReference>
<organism evidence="2 3">
    <name type="scientific">Peronospora farinosa</name>
    <dbReference type="NCBI Taxonomy" id="134698"/>
    <lineage>
        <taxon>Eukaryota</taxon>
        <taxon>Sar</taxon>
        <taxon>Stramenopiles</taxon>
        <taxon>Oomycota</taxon>
        <taxon>Peronosporomycetes</taxon>
        <taxon>Peronosporales</taxon>
        <taxon>Peronosporaceae</taxon>
        <taxon>Peronospora</taxon>
    </lineage>
</organism>
<name>A0AAV0T8Z4_9STRA</name>
<protein>
    <recommendedName>
        <fullName evidence="1">Integrase catalytic domain-containing protein</fullName>
    </recommendedName>
</protein>
<dbReference type="Proteomes" id="UP001159659">
    <property type="component" value="Unassembled WGS sequence"/>
</dbReference>
<proteinExistence type="predicted"/>
<dbReference type="Gene3D" id="3.30.420.10">
    <property type="entry name" value="Ribonuclease H-like superfamily/Ribonuclease H"/>
    <property type="match status" value="1"/>
</dbReference>
<dbReference type="AlphaFoldDB" id="A0AAV0T8Z4"/>
<dbReference type="PROSITE" id="PS50994">
    <property type="entry name" value="INTEGRASE"/>
    <property type="match status" value="1"/>
</dbReference>
<comment type="caution">
    <text evidence="2">The sequence shown here is derived from an EMBL/GenBank/DDBJ whole genome shotgun (WGS) entry which is preliminary data.</text>
</comment>
<evidence type="ECO:0000259" key="1">
    <source>
        <dbReference type="PROSITE" id="PS50994"/>
    </source>
</evidence>
<dbReference type="InterPro" id="IPR050951">
    <property type="entry name" value="Retrovirus_Pol_polyprotein"/>
</dbReference>
<dbReference type="PANTHER" id="PTHR37984">
    <property type="entry name" value="PROTEIN CBG26694"/>
    <property type="match status" value="1"/>
</dbReference>
<feature type="domain" description="Integrase catalytic" evidence="1">
    <location>
        <begin position="1"/>
        <end position="146"/>
    </location>
</feature>
<gene>
    <name evidence="2" type="ORF">PFR002_LOCUS2998</name>
</gene>
<sequence length="298" mass="32652">MFGLPPDHKGRTGLVVFVDRLSKMVHLAPCSTKISGKEAALLFLDHVYRLHGMPESIVSDRDPRFTSGFWRHVFELLGSKLHMSTADHPQTDGQTERANRVVADVLRTVATSKEWSKQLPFVELAINNSVHASTGETPFYINGLRHPRTPVSFVRSPSLSGGGPLTSLGANAKESQGCPSDTASLAVVTSPIGVTEEARQEMPVLLDDDTIVLLTASTHERPLGGVIGELDAKSVSEAQRFVDERLAITRKVRDAMVSAQDKQKQYADQHGRKNNEHFSVGDKVLLTIDPIHWALYSG</sequence>
<dbReference type="EMBL" id="CANTFK010000350">
    <property type="protein sequence ID" value="CAI5714895.1"/>
    <property type="molecule type" value="Genomic_DNA"/>
</dbReference>
<dbReference type="SUPFAM" id="SSF53098">
    <property type="entry name" value="Ribonuclease H-like"/>
    <property type="match status" value="1"/>
</dbReference>
<dbReference type="GO" id="GO:0015074">
    <property type="term" value="P:DNA integration"/>
    <property type="evidence" value="ECO:0007669"/>
    <property type="project" value="InterPro"/>
</dbReference>
<dbReference type="InterPro" id="IPR012337">
    <property type="entry name" value="RNaseH-like_sf"/>
</dbReference>
<accession>A0AAV0T8Z4</accession>
<reference evidence="2" key="1">
    <citation type="submission" date="2022-12" db="EMBL/GenBank/DDBJ databases">
        <authorList>
            <person name="Webb A."/>
        </authorList>
    </citation>
    <scope>NUCLEOTIDE SEQUENCE</scope>
    <source>
        <strain evidence="2">Pf2</strain>
    </source>
</reference>
<dbReference type="GO" id="GO:0003676">
    <property type="term" value="F:nucleic acid binding"/>
    <property type="evidence" value="ECO:0007669"/>
    <property type="project" value="InterPro"/>
</dbReference>
<dbReference type="PANTHER" id="PTHR37984:SF5">
    <property type="entry name" value="PROTEIN NYNRIN-LIKE"/>
    <property type="match status" value="1"/>
</dbReference>